<proteinExistence type="predicted"/>
<feature type="region of interest" description="Disordered" evidence="1">
    <location>
        <begin position="45"/>
        <end position="68"/>
    </location>
</feature>
<dbReference type="AlphaFoldDB" id="A0AAE1P4E3"/>
<name>A0AAE1P4E3_9EUCA</name>
<evidence type="ECO:0000313" key="3">
    <source>
        <dbReference type="Proteomes" id="UP001292094"/>
    </source>
</evidence>
<evidence type="ECO:0000313" key="2">
    <source>
        <dbReference type="EMBL" id="KAK4300551.1"/>
    </source>
</evidence>
<organism evidence="2 3">
    <name type="scientific">Petrolisthes manimaculis</name>
    <dbReference type="NCBI Taxonomy" id="1843537"/>
    <lineage>
        <taxon>Eukaryota</taxon>
        <taxon>Metazoa</taxon>
        <taxon>Ecdysozoa</taxon>
        <taxon>Arthropoda</taxon>
        <taxon>Crustacea</taxon>
        <taxon>Multicrustacea</taxon>
        <taxon>Malacostraca</taxon>
        <taxon>Eumalacostraca</taxon>
        <taxon>Eucarida</taxon>
        <taxon>Decapoda</taxon>
        <taxon>Pleocyemata</taxon>
        <taxon>Anomura</taxon>
        <taxon>Galatheoidea</taxon>
        <taxon>Porcellanidae</taxon>
        <taxon>Petrolisthes</taxon>
    </lineage>
</organism>
<sequence>MTDTYNSSSATVWAAAGLMSSDSIQVLKISGAEEFDTLDVASHHRSRNQLLGGGQPQHCHKPNTSPDHSCWHWCEAGN</sequence>
<gene>
    <name evidence="2" type="ORF">Pmani_027245</name>
</gene>
<dbReference type="Proteomes" id="UP001292094">
    <property type="component" value="Unassembled WGS sequence"/>
</dbReference>
<dbReference type="EMBL" id="JAWZYT010003037">
    <property type="protein sequence ID" value="KAK4300551.1"/>
    <property type="molecule type" value="Genomic_DNA"/>
</dbReference>
<evidence type="ECO:0000256" key="1">
    <source>
        <dbReference type="SAM" id="MobiDB-lite"/>
    </source>
</evidence>
<comment type="caution">
    <text evidence="2">The sequence shown here is derived from an EMBL/GenBank/DDBJ whole genome shotgun (WGS) entry which is preliminary data.</text>
</comment>
<accession>A0AAE1P4E3</accession>
<keyword evidence="3" id="KW-1185">Reference proteome</keyword>
<reference evidence="2" key="1">
    <citation type="submission" date="2023-11" db="EMBL/GenBank/DDBJ databases">
        <title>Genome assemblies of two species of porcelain crab, Petrolisthes cinctipes and Petrolisthes manimaculis (Anomura: Porcellanidae).</title>
        <authorList>
            <person name="Angst P."/>
        </authorList>
    </citation>
    <scope>NUCLEOTIDE SEQUENCE</scope>
    <source>
        <strain evidence="2">PB745_02</strain>
        <tissue evidence="2">Gill</tissue>
    </source>
</reference>
<protein>
    <submittedName>
        <fullName evidence="2">Uncharacterized protein</fullName>
    </submittedName>
</protein>